<protein>
    <submittedName>
        <fullName evidence="1">Uncharacterized protein</fullName>
    </submittedName>
</protein>
<organism evidence="1 2">
    <name type="scientific">Tetraparma gracilis</name>
    <dbReference type="NCBI Taxonomy" id="2962635"/>
    <lineage>
        <taxon>Eukaryota</taxon>
        <taxon>Sar</taxon>
        <taxon>Stramenopiles</taxon>
        <taxon>Ochrophyta</taxon>
        <taxon>Bolidophyceae</taxon>
        <taxon>Parmales</taxon>
        <taxon>Triparmaceae</taxon>
        <taxon>Tetraparma</taxon>
    </lineage>
</organism>
<dbReference type="Proteomes" id="UP001165060">
    <property type="component" value="Unassembled WGS sequence"/>
</dbReference>
<evidence type="ECO:0000313" key="2">
    <source>
        <dbReference type="Proteomes" id="UP001165060"/>
    </source>
</evidence>
<proteinExistence type="predicted"/>
<dbReference type="EMBL" id="BRYB01001359">
    <property type="protein sequence ID" value="GMI23907.1"/>
    <property type="molecule type" value="Genomic_DNA"/>
</dbReference>
<evidence type="ECO:0000313" key="1">
    <source>
        <dbReference type="EMBL" id="GMI23907.1"/>
    </source>
</evidence>
<reference evidence="1 2" key="1">
    <citation type="journal article" date="2023" name="Commun. Biol.">
        <title>Genome analysis of Parmales, the sister group of diatoms, reveals the evolutionary specialization of diatoms from phago-mixotrophs to photoautotrophs.</title>
        <authorList>
            <person name="Ban H."/>
            <person name="Sato S."/>
            <person name="Yoshikawa S."/>
            <person name="Yamada K."/>
            <person name="Nakamura Y."/>
            <person name="Ichinomiya M."/>
            <person name="Sato N."/>
            <person name="Blanc-Mathieu R."/>
            <person name="Endo H."/>
            <person name="Kuwata A."/>
            <person name="Ogata H."/>
        </authorList>
    </citation>
    <scope>NUCLEOTIDE SEQUENCE [LARGE SCALE GENOMIC DNA]</scope>
</reference>
<comment type="caution">
    <text evidence="1">The sequence shown here is derived from an EMBL/GenBank/DDBJ whole genome shotgun (WGS) entry which is preliminary data.</text>
</comment>
<sequence>MATLLGGGFFYQWWFMKHCGFTELAFKKKLGLVAPATEEEIVVVAEVMPVMFADAHYADVEPLPAYNAEFDHDADGGAVAVEAVVV</sequence>
<gene>
    <name evidence="1" type="ORF">TeGR_g10009</name>
</gene>
<keyword evidence="2" id="KW-1185">Reference proteome</keyword>
<accession>A0ABQ6MCT9</accession>
<name>A0ABQ6MCT9_9STRA</name>